<gene>
    <name evidence="2" type="ORF">FB45DRAFT_874609</name>
</gene>
<feature type="chain" id="PRO_5042242629" evidence="1">
    <location>
        <begin position="17"/>
        <end position="616"/>
    </location>
</feature>
<name>A0AAD7B853_9AGAR</name>
<protein>
    <submittedName>
        <fullName evidence="2">Uncharacterized protein</fullName>
    </submittedName>
</protein>
<organism evidence="2 3">
    <name type="scientific">Roridomyces roridus</name>
    <dbReference type="NCBI Taxonomy" id="1738132"/>
    <lineage>
        <taxon>Eukaryota</taxon>
        <taxon>Fungi</taxon>
        <taxon>Dikarya</taxon>
        <taxon>Basidiomycota</taxon>
        <taxon>Agaricomycotina</taxon>
        <taxon>Agaricomycetes</taxon>
        <taxon>Agaricomycetidae</taxon>
        <taxon>Agaricales</taxon>
        <taxon>Marasmiineae</taxon>
        <taxon>Mycenaceae</taxon>
        <taxon>Roridomyces</taxon>
    </lineage>
</organism>
<evidence type="ECO:0000256" key="1">
    <source>
        <dbReference type="SAM" id="SignalP"/>
    </source>
</evidence>
<accession>A0AAD7B853</accession>
<keyword evidence="3" id="KW-1185">Reference proteome</keyword>
<evidence type="ECO:0000313" key="3">
    <source>
        <dbReference type="Proteomes" id="UP001221142"/>
    </source>
</evidence>
<keyword evidence="1" id="KW-0732">Signal</keyword>
<dbReference type="AlphaFoldDB" id="A0AAD7B853"/>
<dbReference type="Proteomes" id="UP001221142">
    <property type="component" value="Unassembled WGS sequence"/>
</dbReference>
<dbReference type="EMBL" id="JARKIF010000029">
    <property type="protein sequence ID" value="KAJ7613080.1"/>
    <property type="molecule type" value="Genomic_DNA"/>
</dbReference>
<evidence type="ECO:0000313" key="2">
    <source>
        <dbReference type="EMBL" id="KAJ7613080.1"/>
    </source>
</evidence>
<proteinExistence type="predicted"/>
<sequence length="616" mass="68531">MLITVFCCCFLSSVLCGVCMLLGIYWKHRATPPHPAFFSYRLLSSRKSHMHPSCVWPLPDACGVTCVLRAPSAPAVTYSHIPGPHALPSPTTHASRFGGMISISGTTSESASVYMDQGSFAIGKFHSATAASTRGVRVEAPRRHRRPEEYHYHHSTKEHSIWKGIVPHASSKLNSELPVSWLRFVWVLHLRGLASHAPTLDLQARALLRHRNIQWHLATKRTQTRHAFTAGAGSFGLHQKITCNELVTNFSLPATRAPPAPFLSVRHERPASRTGIREIEVKLRVRGPPSVVYPRHFHFHFPSPTERIQNRTPPSDAPARRYVLLIHRPACLRAGGRASYRSSVGSFIHSIFGFLAIFRASKLAILRLRRQTSPGNLYSIAVSVKQNRLRPTPRPESFRIGYSDSLECTGASAGATNGDAPRFDALPESKVQVDKSVFTARPPPTLHCVVIPARFGTNQYRLSVEPAIETPQFLSIQLAHTGQRWEDGWVILNFAHDHSVPPSPPDSELRLIASVADGIADIIIQYCEHRFRFSSRIHIRFNTGPYISILSNSRGMAWRSRGVYLLEFQPEYLLLYIPIWHVLALGTGAGSDRGAETKIWGHAYGSLTPGTMGVDE</sequence>
<reference evidence="2" key="1">
    <citation type="submission" date="2023-03" db="EMBL/GenBank/DDBJ databases">
        <title>Massive genome expansion in bonnet fungi (Mycena s.s.) driven by repeated elements and novel gene families across ecological guilds.</title>
        <authorList>
            <consortium name="Lawrence Berkeley National Laboratory"/>
            <person name="Harder C.B."/>
            <person name="Miyauchi S."/>
            <person name="Viragh M."/>
            <person name="Kuo A."/>
            <person name="Thoen E."/>
            <person name="Andreopoulos B."/>
            <person name="Lu D."/>
            <person name="Skrede I."/>
            <person name="Drula E."/>
            <person name="Henrissat B."/>
            <person name="Morin E."/>
            <person name="Kohler A."/>
            <person name="Barry K."/>
            <person name="LaButti K."/>
            <person name="Morin E."/>
            <person name="Salamov A."/>
            <person name="Lipzen A."/>
            <person name="Mereny Z."/>
            <person name="Hegedus B."/>
            <person name="Baldrian P."/>
            <person name="Stursova M."/>
            <person name="Weitz H."/>
            <person name="Taylor A."/>
            <person name="Grigoriev I.V."/>
            <person name="Nagy L.G."/>
            <person name="Martin F."/>
            <person name="Kauserud H."/>
        </authorList>
    </citation>
    <scope>NUCLEOTIDE SEQUENCE</scope>
    <source>
        <strain evidence="2">9284</strain>
    </source>
</reference>
<comment type="caution">
    <text evidence="2">The sequence shown here is derived from an EMBL/GenBank/DDBJ whole genome shotgun (WGS) entry which is preliminary data.</text>
</comment>
<feature type="signal peptide" evidence="1">
    <location>
        <begin position="1"/>
        <end position="16"/>
    </location>
</feature>